<feature type="domain" description="AAA+ ATPase" evidence="4">
    <location>
        <begin position="41"/>
        <end position="157"/>
    </location>
</feature>
<dbReference type="Gene3D" id="3.40.50.300">
    <property type="entry name" value="P-loop containing nucleotide triphosphate hydrolases"/>
    <property type="match status" value="1"/>
</dbReference>
<dbReference type="InterPro" id="IPR003959">
    <property type="entry name" value="ATPase_AAA_core"/>
</dbReference>
<dbReference type="InterPro" id="IPR003593">
    <property type="entry name" value="AAA+_ATPase"/>
</dbReference>
<name>A0ABS9EJC1_9BACT</name>
<dbReference type="PANTHER" id="PTHR13779">
    <property type="entry name" value="WERNER HELICASE-INTERACTING PROTEIN 1 FAMILY MEMBER"/>
    <property type="match status" value="1"/>
</dbReference>
<dbReference type="Proteomes" id="UP001200430">
    <property type="component" value="Unassembled WGS sequence"/>
</dbReference>
<dbReference type="Pfam" id="PF12002">
    <property type="entry name" value="MgsA_C"/>
    <property type="match status" value="1"/>
</dbReference>
<dbReference type="Pfam" id="PF00004">
    <property type="entry name" value="AAA"/>
    <property type="match status" value="1"/>
</dbReference>
<organism evidence="5 6">
    <name type="scientific">Dethiosulfovibrio marinus</name>
    <dbReference type="NCBI Taxonomy" id="133532"/>
    <lineage>
        <taxon>Bacteria</taxon>
        <taxon>Thermotogati</taxon>
        <taxon>Synergistota</taxon>
        <taxon>Synergistia</taxon>
        <taxon>Synergistales</taxon>
        <taxon>Dethiosulfovibrionaceae</taxon>
        <taxon>Dethiosulfovibrio</taxon>
    </lineage>
</organism>
<evidence type="ECO:0000256" key="1">
    <source>
        <dbReference type="ARBA" id="ARBA00008959"/>
    </source>
</evidence>
<evidence type="ECO:0000313" key="6">
    <source>
        <dbReference type="Proteomes" id="UP001200430"/>
    </source>
</evidence>
<gene>
    <name evidence="5" type="ORF">L2W38_00525</name>
</gene>
<evidence type="ECO:0000313" key="5">
    <source>
        <dbReference type="EMBL" id="MCF4141304.1"/>
    </source>
</evidence>
<evidence type="ECO:0000256" key="3">
    <source>
        <dbReference type="ARBA" id="ARBA00022840"/>
    </source>
</evidence>
<keyword evidence="3" id="KW-0067">ATP-binding</keyword>
<dbReference type="InterPro" id="IPR051314">
    <property type="entry name" value="AAA_ATPase_RarA/MGS1/WRNIP1"/>
</dbReference>
<dbReference type="Pfam" id="PF16193">
    <property type="entry name" value="AAA_assoc_2"/>
    <property type="match status" value="1"/>
</dbReference>
<dbReference type="Gene3D" id="1.10.3710.10">
    <property type="entry name" value="DNA polymerase III clamp loader subunits, C-terminal domain"/>
    <property type="match status" value="1"/>
</dbReference>
<dbReference type="InterPro" id="IPR021886">
    <property type="entry name" value="MgsA_C"/>
</dbReference>
<dbReference type="CDD" id="cd18139">
    <property type="entry name" value="HLD_clamp_RarA"/>
    <property type="match status" value="1"/>
</dbReference>
<evidence type="ECO:0000259" key="4">
    <source>
        <dbReference type="SMART" id="SM00382"/>
    </source>
</evidence>
<keyword evidence="6" id="KW-1185">Reference proteome</keyword>
<dbReference type="SUPFAM" id="SSF48019">
    <property type="entry name" value="post-AAA+ oligomerization domain-like"/>
    <property type="match status" value="1"/>
</dbReference>
<sequence>MTQWETPLAERMRPSSLDQYIGHLDVMGPSGSLRVLLDKGVVPSCILYGPPGVGKTALVRLMASVTDRELFEINAVSAKVSQLRDLIEKAARFKALSGRSAVAFVDEIYHFNKGQQNALLPSVEKGDVVLVGTTTENPWFEINKTLLSRLLVFSLEPLERDDLVRIMDNALSDKEKGLGKLGMKWEDGVLEELASSASGDARQALTRLEYLVRVISASGGSLLSQERVRKELPAAFVRHDKDGDDHYEVISAFIKSIRGSDPDAAVYWLARLLEAGEDIRFIARRMVISAAEDIGLADPMALILATSAAKASDMTGMPEARIILSEAAIYLAAAPKSNRAYDAVNQAISSIRKGDIQRVPDHLINGNPDYRYPHDDPRHWVPQSYLREPRRFYRPSEMGSEARIAQRLKRYWRRFRDGRDEEV</sequence>
<dbReference type="CDD" id="cd00009">
    <property type="entry name" value="AAA"/>
    <property type="match status" value="1"/>
</dbReference>
<dbReference type="InterPro" id="IPR032423">
    <property type="entry name" value="AAA_assoc_2"/>
</dbReference>
<dbReference type="InterPro" id="IPR008921">
    <property type="entry name" value="DNA_pol3_clamp-load_cplx_C"/>
</dbReference>
<dbReference type="SMART" id="SM00382">
    <property type="entry name" value="AAA"/>
    <property type="match status" value="1"/>
</dbReference>
<proteinExistence type="inferred from homology"/>
<dbReference type="SUPFAM" id="SSF52540">
    <property type="entry name" value="P-loop containing nucleoside triphosphate hydrolases"/>
    <property type="match status" value="1"/>
</dbReference>
<evidence type="ECO:0000256" key="2">
    <source>
        <dbReference type="ARBA" id="ARBA00022741"/>
    </source>
</evidence>
<reference evidence="5 6" key="1">
    <citation type="submission" date="2022-01" db="EMBL/GenBank/DDBJ databases">
        <title>Dethiosulfovibrio faecalis sp. nov., a novel proteolytic, non-sulfur-reducing bacterium isolated from a marine aquaculture solid waste bioreactor.</title>
        <authorList>
            <person name="Grabowski S."/>
            <person name="Apolinario E."/>
            <person name="Schneider N."/>
            <person name="Marshall C.W."/>
            <person name="Sowers K.R."/>
        </authorList>
    </citation>
    <scope>NUCLEOTIDE SEQUENCE [LARGE SCALE GENOMIC DNA]</scope>
    <source>
        <strain evidence="5 6">DSM 12537</strain>
    </source>
</reference>
<accession>A0ABS9EJC1</accession>
<protein>
    <submittedName>
        <fullName evidence="5">Replication-associated recombination protein A</fullName>
    </submittedName>
</protein>
<dbReference type="Gene3D" id="1.10.8.60">
    <property type="match status" value="1"/>
</dbReference>
<dbReference type="InterPro" id="IPR027417">
    <property type="entry name" value="P-loop_NTPase"/>
</dbReference>
<comment type="caution">
    <text evidence="5">The sequence shown here is derived from an EMBL/GenBank/DDBJ whole genome shotgun (WGS) entry which is preliminary data.</text>
</comment>
<comment type="similarity">
    <text evidence="1">Belongs to the AAA ATPase family. RarA/MGS1/WRNIP1 subfamily.</text>
</comment>
<dbReference type="EMBL" id="JAKGUD010000001">
    <property type="protein sequence ID" value="MCF4141304.1"/>
    <property type="molecule type" value="Genomic_DNA"/>
</dbReference>
<dbReference type="RefSeq" id="WP_236097633.1">
    <property type="nucleotide sequence ID" value="NZ_JAKGUD010000001.1"/>
</dbReference>
<dbReference type="PANTHER" id="PTHR13779:SF7">
    <property type="entry name" value="ATPASE WRNIP1"/>
    <property type="match status" value="1"/>
</dbReference>
<dbReference type="Gene3D" id="1.20.272.10">
    <property type="match status" value="1"/>
</dbReference>
<keyword evidence="2" id="KW-0547">Nucleotide-binding</keyword>